<name>A0ACC3D8D8_9PEZI</name>
<keyword evidence="2" id="KW-1185">Reference proteome</keyword>
<gene>
    <name evidence="1" type="ORF">LTS18_000188</name>
</gene>
<evidence type="ECO:0000313" key="2">
    <source>
        <dbReference type="Proteomes" id="UP001186974"/>
    </source>
</evidence>
<dbReference type="Proteomes" id="UP001186974">
    <property type="component" value="Unassembled WGS sequence"/>
</dbReference>
<proteinExistence type="predicted"/>
<accession>A0ACC3D8D8</accession>
<organism evidence="1 2">
    <name type="scientific">Coniosporium uncinatum</name>
    <dbReference type="NCBI Taxonomy" id="93489"/>
    <lineage>
        <taxon>Eukaryota</taxon>
        <taxon>Fungi</taxon>
        <taxon>Dikarya</taxon>
        <taxon>Ascomycota</taxon>
        <taxon>Pezizomycotina</taxon>
        <taxon>Dothideomycetes</taxon>
        <taxon>Dothideomycetes incertae sedis</taxon>
        <taxon>Coniosporium</taxon>
    </lineage>
</organism>
<evidence type="ECO:0000313" key="1">
    <source>
        <dbReference type="EMBL" id="KAK3063466.1"/>
    </source>
</evidence>
<sequence length="346" mass="37407">MLYPIVVPGALHASSANIQVVWRLWYLAGNHIKDNGLKDITEALHGSPVLRNLWLKRNPLVPSAAEDLAILLSKASHLRTLDVEVAELGDSGCEHLFTMLADTPNSLETVYLNGNGIPSKACRAIASFLKNAVCKLTGLFMASNPVGDSGAEELAAGLSNNATLLRLPLASCGLSSRFNYMDDDALDALKALAANPSMRFPELQRTALSISGLEELRDVVVKSSLAGLNCYRIIQQGEPAASCSLKVHQVLEDNYQKTFGAEGQIGEGVSFDSFSSLNGLSRLLQNPEFFVDVFGGGVKIRRLEMPQVRWSKLSFYSDVAIENNAIRLFSRNSAVSLNQLDTPGAT</sequence>
<reference evidence="1" key="1">
    <citation type="submission" date="2024-09" db="EMBL/GenBank/DDBJ databases">
        <title>Black Yeasts Isolated from many extreme environments.</title>
        <authorList>
            <person name="Coleine C."/>
            <person name="Stajich J.E."/>
            <person name="Selbmann L."/>
        </authorList>
    </citation>
    <scope>NUCLEOTIDE SEQUENCE</scope>
    <source>
        <strain evidence="1">CCFEE 5737</strain>
    </source>
</reference>
<dbReference type="EMBL" id="JAWDJW010006837">
    <property type="protein sequence ID" value="KAK3063466.1"/>
    <property type="molecule type" value="Genomic_DNA"/>
</dbReference>
<comment type="caution">
    <text evidence="1">The sequence shown here is derived from an EMBL/GenBank/DDBJ whole genome shotgun (WGS) entry which is preliminary data.</text>
</comment>
<protein>
    <submittedName>
        <fullName evidence="1">Uncharacterized protein</fullName>
    </submittedName>
</protein>